<protein>
    <recommendedName>
        <fullName evidence="6">Amine oxidase</fullName>
        <ecNumber evidence="6">1.4.3.-</ecNumber>
    </recommendedName>
</protein>
<dbReference type="GO" id="GO:0005777">
    <property type="term" value="C:peroxisome"/>
    <property type="evidence" value="ECO:0000318"/>
    <property type="project" value="GO_Central"/>
</dbReference>
<evidence type="ECO:0000256" key="4">
    <source>
        <dbReference type="ARBA" id="ARBA00022827"/>
    </source>
</evidence>
<dbReference type="InterPro" id="IPR036188">
    <property type="entry name" value="FAD/NAD-bd_sf"/>
</dbReference>
<dbReference type="OMA" id="FCFPPTP"/>
<evidence type="ECO:0000256" key="1">
    <source>
        <dbReference type="ARBA" id="ARBA00001974"/>
    </source>
</evidence>
<keyword evidence="3 6" id="KW-0285">Flavoprotein</keyword>
<dbReference type="EC" id="1.4.3.-" evidence="6"/>
<dbReference type="HOGENOM" id="CLU_007884_2_2_1"/>
<dbReference type="InterPro" id="IPR045170">
    <property type="entry name" value="MTOX"/>
</dbReference>
<dbReference type="Ensembl" id="ENSCINT00000026752.2">
    <property type="protein sequence ID" value="ENSCINP00000026506.2"/>
    <property type="gene ID" value="ENSCING00000014735.2"/>
</dbReference>
<dbReference type="Gene3D" id="3.50.50.60">
    <property type="entry name" value="FAD/NAD(P)-binding domain"/>
    <property type="match status" value="1"/>
</dbReference>
<evidence type="ECO:0000256" key="6">
    <source>
        <dbReference type="RuleBase" id="RU362067"/>
    </source>
</evidence>
<evidence type="ECO:0000256" key="2">
    <source>
        <dbReference type="ARBA" id="ARBA00010989"/>
    </source>
</evidence>
<reference evidence="8" key="2">
    <citation type="journal article" date="2008" name="Genome Biol.">
        <title>Improved genome assembly and evidence-based global gene model set for the chordate Ciona intestinalis: new insight into intron and operon populations.</title>
        <authorList>
            <person name="Satou Y."/>
            <person name="Mineta K."/>
            <person name="Ogasawara M."/>
            <person name="Sasakura Y."/>
            <person name="Shoguchi E."/>
            <person name="Ueno K."/>
            <person name="Yamada L."/>
            <person name="Matsumoto J."/>
            <person name="Wasserscheid J."/>
            <person name="Dewar K."/>
            <person name="Wiley G.B."/>
            <person name="Macmil S.L."/>
            <person name="Roe B.A."/>
            <person name="Zeller R.W."/>
            <person name="Hastings K.E."/>
            <person name="Lemaire P."/>
            <person name="Lindquist E."/>
            <person name="Endo T."/>
            <person name="Hotta K."/>
            <person name="Inaba K."/>
        </authorList>
    </citation>
    <scope>NUCLEOTIDE SEQUENCE [LARGE SCALE GENOMIC DNA]</scope>
    <source>
        <strain evidence="8">wild type</strain>
    </source>
</reference>
<sequence length="396" mass="44465">KMKTDYDVIVIGGGVEGLSTARYLAKQSCRSLLLEQFLVPNNRGSSGGFSRTIRHSYNTLQHALMMPSSFKEWRELEKECNKKLLINTGVLSMCSNDNQKEIQANLKQIGIDYTFYKSEEIAKVFPGLNGGEYNAIYEREACIMKSDECLRCLRDSYISSGGTLLELQRVIAINPINEHRVEVRTPENVFVAESVVLTCGAWTNKMLKPLGLKLPLKVQKTDAFYWKTKDEKMFSASNGFPVSCVMKNDGNLCYSLSSFKYPGLVKVALHKGIEVDEDNRDAPLSQEQRQAWKKDFKELTTFVKEHYPGLEPVPSIHEACLYTMTPDEDFILDSHPSHRNIIIGAGFSGHGFKMGPVVGEILGSLALKRKPKVDTHSFLISRFSASSMDKIPQGKL</sequence>
<evidence type="ECO:0000256" key="3">
    <source>
        <dbReference type="ARBA" id="ARBA00022630"/>
    </source>
</evidence>
<dbReference type="SUPFAM" id="SSF54373">
    <property type="entry name" value="FAD-linked reductases, C-terminal domain"/>
    <property type="match status" value="1"/>
</dbReference>
<reference evidence="9" key="1">
    <citation type="journal article" date="2002" name="Science">
        <title>The draft genome of Ciona intestinalis: insights into chordate and vertebrate origins.</title>
        <authorList>
            <person name="Dehal P."/>
            <person name="Satou Y."/>
            <person name="Campbell R.K."/>
            <person name="Chapman J."/>
            <person name="Degnan B."/>
            <person name="De Tomaso A."/>
            <person name="Davidson B."/>
            <person name="Di Gregorio A."/>
            <person name="Gelpke M."/>
            <person name="Goodstein D.M."/>
            <person name="Harafuji N."/>
            <person name="Hastings K.E."/>
            <person name="Ho I."/>
            <person name="Hotta K."/>
            <person name="Huang W."/>
            <person name="Kawashima T."/>
            <person name="Lemaire P."/>
            <person name="Martinez D."/>
            <person name="Meinertzhagen I.A."/>
            <person name="Necula S."/>
            <person name="Nonaka M."/>
            <person name="Putnam N."/>
            <person name="Rash S."/>
            <person name="Saiga H."/>
            <person name="Satake M."/>
            <person name="Terry A."/>
            <person name="Yamada L."/>
            <person name="Wang H.G."/>
            <person name="Awazu S."/>
            <person name="Azumi K."/>
            <person name="Boore J."/>
            <person name="Branno M."/>
            <person name="Chin-Bow S."/>
            <person name="DeSantis R."/>
            <person name="Doyle S."/>
            <person name="Francino P."/>
            <person name="Keys D.N."/>
            <person name="Haga S."/>
            <person name="Hayashi H."/>
            <person name="Hino K."/>
            <person name="Imai K.S."/>
            <person name="Inaba K."/>
            <person name="Kano S."/>
            <person name="Kobayashi K."/>
            <person name="Kobayashi M."/>
            <person name="Lee B.I."/>
            <person name="Makabe K.W."/>
            <person name="Manohar C."/>
            <person name="Matassi G."/>
            <person name="Medina M."/>
            <person name="Mochizuki Y."/>
            <person name="Mount S."/>
            <person name="Morishita T."/>
            <person name="Miura S."/>
            <person name="Nakayama A."/>
            <person name="Nishizaka S."/>
            <person name="Nomoto H."/>
            <person name="Ohta F."/>
            <person name="Oishi K."/>
            <person name="Rigoutsos I."/>
            <person name="Sano M."/>
            <person name="Sasaki A."/>
            <person name="Sasakura Y."/>
            <person name="Shoguchi E."/>
            <person name="Shin-i T."/>
            <person name="Spagnuolo A."/>
            <person name="Stainier D."/>
            <person name="Suzuki M.M."/>
            <person name="Tassy O."/>
            <person name="Takatori N."/>
            <person name="Tokuoka M."/>
            <person name="Yagi K."/>
            <person name="Yoshizaki F."/>
            <person name="Wada S."/>
            <person name="Zhang C."/>
            <person name="Hyatt P.D."/>
            <person name="Larimer F."/>
            <person name="Detter C."/>
            <person name="Doggett N."/>
            <person name="Glavina T."/>
            <person name="Hawkins T."/>
            <person name="Richardson P."/>
            <person name="Lucas S."/>
            <person name="Kohara Y."/>
            <person name="Levine M."/>
            <person name="Satoh N."/>
            <person name="Rokhsar D.S."/>
        </authorList>
    </citation>
    <scope>NUCLEOTIDE SEQUENCE [LARGE SCALE GENOMIC DNA]</scope>
</reference>
<dbReference type="GO" id="GO:0050660">
    <property type="term" value="F:flavin adenine dinucleotide binding"/>
    <property type="evidence" value="ECO:0007669"/>
    <property type="project" value="InterPro"/>
</dbReference>
<evidence type="ECO:0000313" key="8">
    <source>
        <dbReference type="Ensembl" id="ENSCINP00000026506.2"/>
    </source>
</evidence>
<accession>F6WVH9</accession>
<reference evidence="8" key="4">
    <citation type="submission" date="2025-09" db="UniProtKB">
        <authorList>
            <consortium name="Ensembl"/>
        </authorList>
    </citation>
    <scope>IDENTIFICATION</scope>
</reference>
<comment type="similarity">
    <text evidence="6">Belongs to the flavin monoamine oxidase family.</text>
</comment>
<evidence type="ECO:0000256" key="5">
    <source>
        <dbReference type="ARBA" id="ARBA00023002"/>
    </source>
</evidence>
<dbReference type="GO" id="GO:0050031">
    <property type="term" value="F:L-pipecolate oxidase activity"/>
    <property type="evidence" value="ECO:0000318"/>
    <property type="project" value="GO_Central"/>
</dbReference>
<feature type="domain" description="FAD dependent oxidoreductase" evidence="7">
    <location>
        <begin position="7"/>
        <end position="363"/>
    </location>
</feature>
<evidence type="ECO:0000313" key="9">
    <source>
        <dbReference type="Proteomes" id="UP000008144"/>
    </source>
</evidence>
<comment type="similarity">
    <text evidence="2">Belongs to the MSOX/MTOX family.</text>
</comment>
<dbReference type="Pfam" id="PF01266">
    <property type="entry name" value="DAO"/>
    <property type="match status" value="1"/>
</dbReference>
<name>F6WVH9_CIOIN</name>
<dbReference type="Proteomes" id="UP000008144">
    <property type="component" value="Chromosome 14"/>
</dbReference>
<dbReference type="FunCoup" id="F6WVH9">
    <property type="interactions" value="6"/>
</dbReference>
<keyword evidence="9" id="KW-1185">Reference proteome</keyword>
<proteinExistence type="inferred from homology"/>
<dbReference type="InParanoid" id="F6WVH9"/>
<organism evidence="8 9">
    <name type="scientific">Ciona intestinalis</name>
    <name type="common">Transparent sea squirt</name>
    <name type="synonym">Ascidia intestinalis</name>
    <dbReference type="NCBI Taxonomy" id="7719"/>
    <lineage>
        <taxon>Eukaryota</taxon>
        <taxon>Metazoa</taxon>
        <taxon>Chordata</taxon>
        <taxon>Tunicata</taxon>
        <taxon>Ascidiacea</taxon>
        <taxon>Phlebobranchia</taxon>
        <taxon>Cionidae</taxon>
        <taxon>Ciona</taxon>
    </lineage>
</organism>
<dbReference type="PANTHER" id="PTHR10961">
    <property type="entry name" value="PEROXISOMAL SARCOSINE OXIDASE"/>
    <property type="match status" value="1"/>
</dbReference>
<dbReference type="GeneTree" id="ENSGT00390000011000"/>
<dbReference type="STRING" id="7719.ENSCINP00000026506"/>
<dbReference type="InterPro" id="IPR001613">
    <property type="entry name" value="Flavin_amine_oxidase"/>
</dbReference>
<reference evidence="8" key="3">
    <citation type="submission" date="2025-08" db="UniProtKB">
        <authorList>
            <consortium name="Ensembl"/>
        </authorList>
    </citation>
    <scope>IDENTIFICATION</scope>
</reference>
<dbReference type="PANTHER" id="PTHR10961:SF46">
    <property type="entry name" value="PEROXISOMAL SARCOSINE OXIDASE"/>
    <property type="match status" value="1"/>
</dbReference>
<dbReference type="GO" id="GO:0008115">
    <property type="term" value="F:sarcosine oxidase activity"/>
    <property type="evidence" value="ECO:0000318"/>
    <property type="project" value="GO_Central"/>
</dbReference>
<dbReference type="Gene3D" id="3.30.9.10">
    <property type="entry name" value="D-Amino Acid Oxidase, subunit A, domain 2"/>
    <property type="match status" value="1"/>
</dbReference>
<dbReference type="SUPFAM" id="SSF51905">
    <property type="entry name" value="FAD/NAD(P)-binding domain"/>
    <property type="match status" value="1"/>
</dbReference>
<dbReference type="InterPro" id="IPR006076">
    <property type="entry name" value="FAD-dep_OxRdtase"/>
</dbReference>
<dbReference type="GO" id="GO:0033514">
    <property type="term" value="P:L-lysine catabolic process to acetyl-CoA via L-pipecolate"/>
    <property type="evidence" value="ECO:0000318"/>
    <property type="project" value="GO_Central"/>
</dbReference>
<keyword evidence="5 6" id="KW-0560">Oxidoreductase</keyword>
<evidence type="ECO:0000259" key="7">
    <source>
        <dbReference type="Pfam" id="PF01266"/>
    </source>
</evidence>
<dbReference type="EMBL" id="EAAA01001166">
    <property type="status" value="NOT_ANNOTATED_CDS"/>
    <property type="molecule type" value="Genomic_DNA"/>
</dbReference>
<dbReference type="AlphaFoldDB" id="F6WVH9"/>
<comment type="cofactor">
    <cofactor evidence="1 6">
        <name>FAD</name>
        <dbReference type="ChEBI" id="CHEBI:57692"/>
    </cofactor>
</comment>
<dbReference type="PRINTS" id="PR00757">
    <property type="entry name" value="AMINEOXDASEF"/>
</dbReference>
<keyword evidence="4 6" id="KW-0274">FAD</keyword>